<dbReference type="Proteomes" id="UP000244803">
    <property type="component" value="Chromosome 3"/>
</dbReference>
<dbReference type="OrthoDB" id="8775810at2759"/>
<name>A0A976M697_THEOR</name>
<accession>A0A976M697</accession>
<evidence type="ECO:0000313" key="1">
    <source>
        <dbReference type="EMBL" id="UKJ89239.2"/>
    </source>
</evidence>
<dbReference type="EMBL" id="CP056066">
    <property type="protein sequence ID" value="UKJ89239.2"/>
    <property type="molecule type" value="Genomic_DNA"/>
</dbReference>
<gene>
    <name evidence="1" type="ORF">MACJ_002487</name>
</gene>
<organism evidence="1 2">
    <name type="scientific">Theileria orientalis</name>
    <dbReference type="NCBI Taxonomy" id="68886"/>
    <lineage>
        <taxon>Eukaryota</taxon>
        <taxon>Sar</taxon>
        <taxon>Alveolata</taxon>
        <taxon>Apicomplexa</taxon>
        <taxon>Aconoidasida</taxon>
        <taxon>Piroplasmida</taxon>
        <taxon>Theileriidae</taxon>
        <taxon>Theileria</taxon>
    </lineage>
</organism>
<evidence type="ECO:0000313" key="2">
    <source>
        <dbReference type="Proteomes" id="UP000244803"/>
    </source>
</evidence>
<reference evidence="1" key="1">
    <citation type="submission" date="2022-07" db="EMBL/GenBank/DDBJ databases">
        <title>Evaluation of T. orientalis genome assembly methods using nanopore sequencing and analysis of variation between genomes.</title>
        <authorList>
            <person name="Yam J."/>
            <person name="Micallef M.L."/>
            <person name="Liu M."/>
            <person name="Djordjevic S.P."/>
            <person name="Bogema D.R."/>
            <person name="Jenkins C."/>
        </authorList>
    </citation>
    <scope>NUCLEOTIDE SEQUENCE</scope>
    <source>
        <strain evidence="1">Fish Creek</strain>
    </source>
</reference>
<proteinExistence type="predicted"/>
<protein>
    <submittedName>
        <fullName evidence="1">Uncharacterized protein</fullName>
    </submittedName>
</protein>
<sequence length="872" mass="99117">MYRPIFSRGNDVKTTSTKELYDKFSIFEVVKYEIEYPRLEESISQTTSSPHYDLYIHSGTQSNPGELIYSYYWPGGDENIIIKVDSYYYLSDNHLPLALVFTTDNKKFYSTYDKLLQGRNSRSVPGIPIEDRELCSKLFSDYRSSNKFKTLQLTLISESNEHVDTNERNIGMDNKFKKVIFTPNPKPGESRFLLKSNNLFTHSPEDGLKNEIDQSCLNKIKDKSPNAVIVYYTDSQNKPGNLAILIELLIDSGKIHIKRANTNPPAWIKRDVHYDYDGGLIDQLNIIKGEIESAITYKLEKNKNDETYDSERILVTNGQNHGSGYNIYTHQLRITGELPLLLYNDRQVDPVGNMEISDTDKLKTSDGDPLNQISTYVLSNNDKEHLLIKLTKEDGTNYYLYRYSKDGSQWRQVGLDCLTHAGINVEDLTGTSLSQYLDAVMTGDSGRKLLECIKLQINSIFVILDKKLNYDHSDIEHLVADEKPTTQISDNSIDPKDETDRTNTCAKEGYTVYKHDLTQPVELAKQKLNTSQLYLKFYLNTRKIELHDNKLGTTKQTYLTYSDTNDLYVYFYGHKDPRPLLFCYGGSAYRPNSKEDYESKWVKDENIKKCVCQDNDGKDLLSALIRVVGFLNVVELKQTGDSTEGQKSGTEDPETEGKQVYPYSLQRFNSNDIIIKVTHKNKKCHRVYIHKPDGIDGLSEGYTLGDIKYDSGSTHDNGLKYQSSDPLSTVSAYYHVHDQHHEYPFLVILEFKVNTGSTYEYYKLKEKGKKVWIKMEERFDKDILKKLKSVENLEDGLYDLRTELGIKFDDKKNIMPLFRDDECKEGKINVAVIAGSAVGTAAVVGTGATVGVIVSKNLAAGAAAAAATTIAL</sequence>
<dbReference type="AlphaFoldDB" id="A0A976M697"/>